<dbReference type="AlphaFoldDB" id="A0A6C0C6W3"/>
<accession>A0A6C0C6W3</accession>
<dbReference type="PANTHER" id="PTHR15323:SF6">
    <property type="entry name" value="CELL DIVISION CYCLE PROTEIN 123 HOMOLOG"/>
    <property type="match status" value="1"/>
</dbReference>
<protein>
    <recommendedName>
        <fullName evidence="3">ATP-grasp domain-containing protein</fullName>
    </recommendedName>
</protein>
<dbReference type="PANTHER" id="PTHR15323">
    <property type="entry name" value="D123 PROTEIN"/>
    <property type="match status" value="1"/>
</dbReference>
<dbReference type="InterPro" id="IPR009772">
    <property type="entry name" value="CDC123"/>
</dbReference>
<dbReference type="GO" id="GO:0005737">
    <property type="term" value="C:cytoplasm"/>
    <property type="evidence" value="ECO:0007669"/>
    <property type="project" value="TreeGrafter"/>
</dbReference>
<dbReference type="EMBL" id="MN739352">
    <property type="protein sequence ID" value="QHT00063.1"/>
    <property type="molecule type" value="Genomic_DNA"/>
</dbReference>
<reference evidence="2" key="1">
    <citation type="journal article" date="2020" name="Nature">
        <title>Giant virus diversity and host interactions through global metagenomics.</title>
        <authorList>
            <person name="Schulz F."/>
            <person name="Roux S."/>
            <person name="Paez-Espino D."/>
            <person name="Jungbluth S."/>
            <person name="Walsh D.A."/>
            <person name="Denef V.J."/>
            <person name="McMahon K.D."/>
            <person name="Konstantinidis K.T."/>
            <person name="Eloe-Fadrosh E.A."/>
            <person name="Kyrpides N.C."/>
            <person name="Woyke T."/>
        </authorList>
    </citation>
    <scope>NUCLEOTIDE SEQUENCE</scope>
    <source>
        <strain evidence="2">GVMAG-M-3300020192-26</strain>
    </source>
</reference>
<dbReference type="Pfam" id="PF07065">
    <property type="entry name" value="D123"/>
    <property type="match status" value="1"/>
</dbReference>
<evidence type="ECO:0000313" key="2">
    <source>
        <dbReference type="EMBL" id="QHT00063.1"/>
    </source>
</evidence>
<comment type="similarity">
    <text evidence="1">Belongs to the CDC123 family.</text>
</comment>
<organism evidence="2">
    <name type="scientific">viral metagenome</name>
    <dbReference type="NCBI Taxonomy" id="1070528"/>
    <lineage>
        <taxon>unclassified sequences</taxon>
        <taxon>metagenomes</taxon>
        <taxon>organismal metagenomes</taxon>
    </lineage>
</organism>
<evidence type="ECO:0008006" key="3">
    <source>
        <dbReference type="Google" id="ProtNLM"/>
    </source>
</evidence>
<proteinExistence type="inferred from homology"/>
<evidence type="ECO:0000256" key="1">
    <source>
        <dbReference type="ARBA" id="ARBA00011047"/>
    </source>
</evidence>
<sequence length="267" mass="31442">MQNYIAKVENWNRFAQPLFCTDIVGQKYQCNNPLILVPISQNLIESYTSQNKTELLIELEKITKDNHIDLVNDDYFVKISSISGKDVIATEDYCDDVTEFWVSMNSQSKKLIVKSTDKLCEYLLSSERIATCIRRDGHIVFRKWIKYNVEEEFRCFIKNKKLVAISQYEYGNYLPEYMNQPELISKLIQNYISQVVHDIPFDDIVIDVAVHDLNVYFIEFNDYGLESDTDAGLYDWENDKKILCENHDDIDIRLYDEKWLVAKYTIA</sequence>
<name>A0A6C0C6W3_9ZZZZ</name>